<dbReference type="InterPro" id="IPR046773">
    <property type="entry name" value="DOCKER_Lobe_C"/>
</dbReference>
<keyword evidence="5" id="KW-1185">Reference proteome</keyword>
<dbReference type="OrthoDB" id="47328at2759"/>
<name>B4GJQ9_DROPE</name>
<feature type="domain" description="DOCKER" evidence="3">
    <location>
        <begin position="1"/>
        <end position="221"/>
    </location>
</feature>
<proteinExistence type="inferred from homology"/>
<dbReference type="InterPro" id="IPR046770">
    <property type="entry name" value="DOCKER_Lobe_B"/>
</dbReference>
<dbReference type="GO" id="GO:0005085">
    <property type="term" value="F:guanyl-nucleotide exchange factor activity"/>
    <property type="evidence" value="ECO:0007669"/>
    <property type="project" value="UniProtKB-KW"/>
</dbReference>
<evidence type="ECO:0000259" key="3">
    <source>
        <dbReference type="PROSITE" id="PS51651"/>
    </source>
</evidence>
<dbReference type="GO" id="GO:0007264">
    <property type="term" value="P:small GTPase-mediated signal transduction"/>
    <property type="evidence" value="ECO:0007669"/>
    <property type="project" value="InterPro"/>
</dbReference>
<dbReference type="STRING" id="7234.B4GJQ9"/>
<reference evidence="4 5" key="1">
    <citation type="journal article" date="2007" name="Nature">
        <title>Evolution of genes and genomes on the Drosophila phylogeny.</title>
        <authorList>
            <consortium name="Drosophila 12 Genomes Consortium"/>
            <person name="Clark A.G."/>
            <person name="Eisen M.B."/>
            <person name="Smith D.R."/>
            <person name="Bergman C.M."/>
            <person name="Oliver B."/>
            <person name="Markow T.A."/>
            <person name="Kaufman T.C."/>
            <person name="Kellis M."/>
            <person name="Gelbart W."/>
            <person name="Iyer V.N."/>
            <person name="Pollard D.A."/>
            <person name="Sackton T.B."/>
            <person name="Larracuente A.M."/>
            <person name="Singh N.D."/>
            <person name="Abad J.P."/>
            <person name="Abt D.N."/>
            <person name="Adryan B."/>
            <person name="Aguade M."/>
            <person name="Akashi H."/>
            <person name="Anderson W.W."/>
            <person name="Aquadro C.F."/>
            <person name="Ardell D.H."/>
            <person name="Arguello R."/>
            <person name="Artieri C.G."/>
            <person name="Barbash D.A."/>
            <person name="Barker D."/>
            <person name="Barsanti P."/>
            <person name="Batterham P."/>
            <person name="Batzoglou S."/>
            <person name="Begun D."/>
            <person name="Bhutkar A."/>
            <person name="Blanco E."/>
            <person name="Bosak S.A."/>
            <person name="Bradley R.K."/>
            <person name="Brand A.D."/>
            <person name="Brent M.R."/>
            <person name="Brooks A.N."/>
            <person name="Brown R.H."/>
            <person name="Butlin R.K."/>
            <person name="Caggese C."/>
            <person name="Calvi B.R."/>
            <person name="Bernardo de Carvalho A."/>
            <person name="Caspi A."/>
            <person name="Castrezana S."/>
            <person name="Celniker S.E."/>
            <person name="Chang J.L."/>
            <person name="Chapple C."/>
            <person name="Chatterji S."/>
            <person name="Chinwalla A."/>
            <person name="Civetta A."/>
            <person name="Clifton S.W."/>
            <person name="Comeron J.M."/>
            <person name="Costello J.C."/>
            <person name="Coyne J.A."/>
            <person name="Daub J."/>
            <person name="David R.G."/>
            <person name="Delcher A.L."/>
            <person name="Delehaunty K."/>
            <person name="Do C.B."/>
            <person name="Ebling H."/>
            <person name="Edwards K."/>
            <person name="Eickbush T."/>
            <person name="Evans J.D."/>
            <person name="Filipski A."/>
            <person name="Findeiss S."/>
            <person name="Freyhult E."/>
            <person name="Fulton L."/>
            <person name="Fulton R."/>
            <person name="Garcia A.C."/>
            <person name="Gardiner A."/>
            <person name="Garfield D.A."/>
            <person name="Garvin B.E."/>
            <person name="Gibson G."/>
            <person name="Gilbert D."/>
            <person name="Gnerre S."/>
            <person name="Godfrey J."/>
            <person name="Good R."/>
            <person name="Gotea V."/>
            <person name="Gravely B."/>
            <person name="Greenberg A.J."/>
            <person name="Griffiths-Jones S."/>
            <person name="Gross S."/>
            <person name="Guigo R."/>
            <person name="Gustafson E.A."/>
            <person name="Haerty W."/>
            <person name="Hahn M.W."/>
            <person name="Halligan D.L."/>
            <person name="Halpern A.L."/>
            <person name="Halter G.M."/>
            <person name="Han M.V."/>
            <person name="Heger A."/>
            <person name="Hillier L."/>
            <person name="Hinrichs A.S."/>
            <person name="Holmes I."/>
            <person name="Hoskins R.A."/>
            <person name="Hubisz M.J."/>
            <person name="Hultmark D."/>
            <person name="Huntley M.A."/>
            <person name="Jaffe D.B."/>
            <person name="Jagadeeshan S."/>
            <person name="Jeck W.R."/>
            <person name="Johnson J."/>
            <person name="Jones C.D."/>
            <person name="Jordan W.C."/>
            <person name="Karpen G.H."/>
            <person name="Kataoka E."/>
            <person name="Keightley P.D."/>
            <person name="Kheradpour P."/>
            <person name="Kirkness E.F."/>
            <person name="Koerich L.B."/>
            <person name="Kristiansen K."/>
            <person name="Kudrna D."/>
            <person name="Kulathinal R.J."/>
            <person name="Kumar S."/>
            <person name="Kwok R."/>
            <person name="Lander E."/>
            <person name="Langley C.H."/>
            <person name="Lapoint R."/>
            <person name="Lazzaro B.P."/>
            <person name="Lee S.J."/>
            <person name="Levesque L."/>
            <person name="Li R."/>
            <person name="Lin C.F."/>
            <person name="Lin M.F."/>
            <person name="Lindblad-Toh K."/>
            <person name="Llopart A."/>
            <person name="Long M."/>
            <person name="Low L."/>
            <person name="Lozovsky E."/>
            <person name="Lu J."/>
            <person name="Luo M."/>
            <person name="Machado C.A."/>
            <person name="Makalowski W."/>
            <person name="Marzo M."/>
            <person name="Matsuda M."/>
            <person name="Matzkin L."/>
            <person name="McAllister B."/>
            <person name="McBride C.S."/>
            <person name="McKernan B."/>
            <person name="McKernan K."/>
            <person name="Mendez-Lago M."/>
            <person name="Minx P."/>
            <person name="Mollenhauer M.U."/>
            <person name="Montooth K."/>
            <person name="Mount S.M."/>
            <person name="Mu X."/>
            <person name="Myers E."/>
            <person name="Negre B."/>
            <person name="Newfeld S."/>
            <person name="Nielsen R."/>
            <person name="Noor M.A."/>
            <person name="O'Grady P."/>
            <person name="Pachter L."/>
            <person name="Papaceit M."/>
            <person name="Parisi M.J."/>
            <person name="Parisi M."/>
            <person name="Parts L."/>
            <person name="Pedersen J.S."/>
            <person name="Pesole G."/>
            <person name="Phillippy A.M."/>
            <person name="Ponting C.P."/>
            <person name="Pop M."/>
            <person name="Porcelli D."/>
            <person name="Powell J.R."/>
            <person name="Prohaska S."/>
            <person name="Pruitt K."/>
            <person name="Puig M."/>
            <person name="Quesneville H."/>
            <person name="Ram K.R."/>
            <person name="Rand D."/>
            <person name="Rasmussen M.D."/>
            <person name="Reed L.K."/>
            <person name="Reenan R."/>
            <person name="Reily A."/>
            <person name="Remington K.A."/>
            <person name="Rieger T.T."/>
            <person name="Ritchie M.G."/>
            <person name="Robin C."/>
            <person name="Rogers Y.H."/>
            <person name="Rohde C."/>
            <person name="Rozas J."/>
            <person name="Rubenfield M.J."/>
            <person name="Ruiz A."/>
            <person name="Russo S."/>
            <person name="Salzberg S.L."/>
            <person name="Sanchez-Gracia A."/>
            <person name="Saranga D.J."/>
            <person name="Sato H."/>
            <person name="Schaeffer S.W."/>
            <person name="Schatz M.C."/>
            <person name="Schlenke T."/>
            <person name="Schwartz R."/>
            <person name="Segarra C."/>
            <person name="Singh R.S."/>
            <person name="Sirot L."/>
            <person name="Sirota M."/>
            <person name="Sisneros N.B."/>
            <person name="Smith C.D."/>
            <person name="Smith T.F."/>
            <person name="Spieth J."/>
            <person name="Stage D.E."/>
            <person name="Stark A."/>
            <person name="Stephan W."/>
            <person name="Strausberg R.L."/>
            <person name="Strempel S."/>
            <person name="Sturgill D."/>
            <person name="Sutton G."/>
            <person name="Sutton G.G."/>
            <person name="Tao W."/>
            <person name="Teichmann S."/>
            <person name="Tobari Y.N."/>
            <person name="Tomimura Y."/>
            <person name="Tsolas J.M."/>
            <person name="Valente V.L."/>
            <person name="Venter E."/>
            <person name="Venter J.C."/>
            <person name="Vicario S."/>
            <person name="Vieira F.G."/>
            <person name="Vilella A.J."/>
            <person name="Villasante A."/>
            <person name="Walenz B."/>
            <person name="Wang J."/>
            <person name="Wasserman M."/>
            <person name="Watts T."/>
            <person name="Wilson D."/>
            <person name="Wilson R.K."/>
            <person name="Wing R.A."/>
            <person name="Wolfner M.F."/>
            <person name="Wong A."/>
            <person name="Wong G.K."/>
            <person name="Wu C.I."/>
            <person name="Wu G."/>
            <person name="Yamamoto D."/>
            <person name="Yang H.P."/>
            <person name="Yang S.P."/>
            <person name="Yorke J.A."/>
            <person name="Yoshida K."/>
            <person name="Zdobnov E."/>
            <person name="Zhang P."/>
            <person name="Zhang Y."/>
            <person name="Zimin A.V."/>
            <person name="Baldwin J."/>
            <person name="Abdouelleil A."/>
            <person name="Abdulkadir J."/>
            <person name="Abebe A."/>
            <person name="Abera B."/>
            <person name="Abreu J."/>
            <person name="Acer S.C."/>
            <person name="Aftuck L."/>
            <person name="Alexander A."/>
            <person name="An P."/>
            <person name="Anderson E."/>
            <person name="Anderson S."/>
            <person name="Arachi H."/>
            <person name="Azer M."/>
            <person name="Bachantsang P."/>
            <person name="Barry A."/>
            <person name="Bayul T."/>
            <person name="Berlin A."/>
            <person name="Bessette D."/>
            <person name="Bloom T."/>
            <person name="Blye J."/>
            <person name="Boguslavskiy L."/>
            <person name="Bonnet C."/>
            <person name="Boukhgalter B."/>
            <person name="Bourzgui I."/>
            <person name="Brown A."/>
            <person name="Cahill P."/>
            <person name="Channer S."/>
            <person name="Cheshatsang Y."/>
            <person name="Chuda L."/>
            <person name="Citroen M."/>
            <person name="Collymore A."/>
            <person name="Cooke P."/>
            <person name="Costello M."/>
            <person name="D'Aco K."/>
            <person name="Daza R."/>
            <person name="De Haan G."/>
            <person name="DeGray S."/>
            <person name="DeMaso C."/>
            <person name="Dhargay N."/>
            <person name="Dooley K."/>
            <person name="Dooley E."/>
            <person name="Doricent M."/>
            <person name="Dorje P."/>
            <person name="Dorjee K."/>
            <person name="Dupes A."/>
            <person name="Elong R."/>
            <person name="Falk J."/>
            <person name="Farina A."/>
            <person name="Faro S."/>
            <person name="Ferguson D."/>
            <person name="Fisher S."/>
            <person name="Foley C.D."/>
            <person name="Franke A."/>
            <person name="Friedrich D."/>
            <person name="Gadbois L."/>
            <person name="Gearin G."/>
            <person name="Gearin C.R."/>
            <person name="Giannoukos G."/>
            <person name="Goode T."/>
            <person name="Graham J."/>
            <person name="Grandbois E."/>
            <person name="Grewal S."/>
            <person name="Gyaltsen K."/>
            <person name="Hafez N."/>
            <person name="Hagos B."/>
            <person name="Hall J."/>
            <person name="Henson C."/>
            <person name="Hollinger A."/>
            <person name="Honan T."/>
            <person name="Huard M.D."/>
            <person name="Hughes L."/>
            <person name="Hurhula B."/>
            <person name="Husby M.E."/>
            <person name="Kamat A."/>
            <person name="Kanga B."/>
            <person name="Kashin S."/>
            <person name="Khazanovich D."/>
            <person name="Kisner P."/>
            <person name="Lance K."/>
            <person name="Lara M."/>
            <person name="Lee W."/>
            <person name="Lennon N."/>
            <person name="Letendre F."/>
            <person name="LeVine R."/>
            <person name="Lipovsky A."/>
            <person name="Liu X."/>
            <person name="Liu J."/>
            <person name="Liu S."/>
            <person name="Lokyitsang T."/>
            <person name="Lokyitsang Y."/>
            <person name="Lubonja R."/>
            <person name="Lui A."/>
            <person name="MacDonald P."/>
            <person name="Magnisalis V."/>
            <person name="Maru K."/>
            <person name="Matthews C."/>
            <person name="McCusker W."/>
            <person name="McDonough S."/>
            <person name="Mehta T."/>
            <person name="Meldrim J."/>
            <person name="Meneus L."/>
            <person name="Mihai O."/>
            <person name="Mihalev A."/>
            <person name="Mihova T."/>
            <person name="Mittelman R."/>
            <person name="Mlenga V."/>
            <person name="Montmayeur A."/>
            <person name="Mulrain L."/>
            <person name="Navidi A."/>
            <person name="Naylor J."/>
            <person name="Negash T."/>
            <person name="Nguyen T."/>
            <person name="Nguyen N."/>
            <person name="Nicol R."/>
            <person name="Norbu C."/>
            <person name="Norbu N."/>
            <person name="Novod N."/>
            <person name="O'Neill B."/>
            <person name="Osman S."/>
            <person name="Markiewicz E."/>
            <person name="Oyono O.L."/>
            <person name="Patti C."/>
            <person name="Phunkhang P."/>
            <person name="Pierre F."/>
            <person name="Priest M."/>
            <person name="Raghuraman S."/>
            <person name="Rege F."/>
            <person name="Reyes R."/>
            <person name="Rise C."/>
            <person name="Rogov P."/>
            <person name="Ross K."/>
            <person name="Ryan E."/>
            <person name="Settipalli S."/>
            <person name="Shea T."/>
            <person name="Sherpa N."/>
            <person name="Shi L."/>
            <person name="Shih D."/>
            <person name="Sparrow T."/>
            <person name="Spaulding J."/>
            <person name="Stalker J."/>
            <person name="Stange-Thomann N."/>
            <person name="Stavropoulos S."/>
            <person name="Stone C."/>
            <person name="Strader C."/>
            <person name="Tesfaye S."/>
            <person name="Thomson T."/>
            <person name="Thoulutsang Y."/>
            <person name="Thoulutsang D."/>
            <person name="Topham K."/>
            <person name="Topping I."/>
            <person name="Tsamla T."/>
            <person name="Vassiliev H."/>
            <person name="Vo A."/>
            <person name="Wangchuk T."/>
            <person name="Wangdi T."/>
            <person name="Weiand M."/>
            <person name="Wilkinson J."/>
            <person name="Wilson A."/>
            <person name="Yadav S."/>
            <person name="Young G."/>
            <person name="Yu Q."/>
            <person name="Zembek L."/>
            <person name="Zhong D."/>
            <person name="Zimmer A."/>
            <person name="Zwirko Z."/>
            <person name="Jaffe D.B."/>
            <person name="Alvarez P."/>
            <person name="Brockman W."/>
            <person name="Butler J."/>
            <person name="Chin C."/>
            <person name="Gnerre S."/>
            <person name="Grabherr M."/>
            <person name="Kleber M."/>
            <person name="Mauceli E."/>
            <person name="MacCallum I."/>
        </authorList>
    </citation>
    <scope>NUCLEOTIDE SEQUENCE [LARGE SCALE GENOMIC DNA]</scope>
    <source>
        <strain evidence="5">MSH-3 / Tucson 14011-0111.49</strain>
    </source>
</reference>
<evidence type="ECO:0000313" key="4">
    <source>
        <dbReference type="EMBL" id="EDW36875.1"/>
    </source>
</evidence>
<dbReference type="Pfam" id="PF20422">
    <property type="entry name" value="DHR-2_Lobe_B"/>
    <property type="match status" value="1"/>
</dbReference>
<organism evidence="5">
    <name type="scientific">Drosophila persimilis</name>
    <name type="common">Fruit fly</name>
    <dbReference type="NCBI Taxonomy" id="7234"/>
    <lineage>
        <taxon>Eukaryota</taxon>
        <taxon>Metazoa</taxon>
        <taxon>Ecdysozoa</taxon>
        <taxon>Arthropoda</taxon>
        <taxon>Hexapoda</taxon>
        <taxon>Insecta</taxon>
        <taxon>Pterygota</taxon>
        <taxon>Neoptera</taxon>
        <taxon>Endopterygota</taxon>
        <taxon>Diptera</taxon>
        <taxon>Brachycera</taxon>
        <taxon>Muscomorpha</taxon>
        <taxon>Ephydroidea</taxon>
        <taxon>Drosophilidae</taxon>
        <taxon>Drosophila</taxon>
        <taxon>Sophophora</taxon>
    </lineage>
</organism>
<gene>
    <name evidence="4" type="primary">Dper\GL25927</name>
    <name evidence="4" type="ORF">Dper_GL25927</name>
</gene>
<keyword evidence="1" id="KW-0344">Guanine-nucleotide releasing factor</keyword>
<dbReference type="InterPro" id="IPR043162">
    <property type="entry name" value="DOCK_C_lobe_C"/>
</dbReference>
<evidence type="ECO:0000313" key="5">
    <source>
        <dbReference type="Proteomes" id="UP000008744"/>
    </source>
</evidence>
<dbReference type="eggNOG" id="KOG1997">
    <property type="taxonomic scope" value="Eukaryota"/>
</dbReference>
<dbReference type="Gene3D" id="1.20.58.740">
    <property type="match status" value="1"/>
</dbReference>
<dbReference type="EMBL" id="CH479184">
    <property type="protein sequence ID" value="EDW36875.1"/>
    <property type="molecule type" value="Genomic_DNA"/>
</dbReference>
<dbReference type="HOGENOM" id="CLU_000624_4_1_1"/>
<dbReference type="Proteomes" id="UP000008744">
    <property type="component" value="Unassembled WGS sequence"/>
</dbReference>
<dbReference type="PANTHER" id="PTHR23317:SF26">
    <property type="entry name" value="ZIZIMIN, ISOFORM K"/>
    <property type="match status" value="1"/>
</dbReference>
<dbReference type="PROSITE" id="PS51651">
    <property type="entry name" value="DOCKER"/>
    <property type="match status" value="1"/>
</dbReference>
<dbReference type="PhylomeDB" id="B4GJQ9"/>
<sequence length="253" mass="28756">MNYHIIVKVDELDAKLAYIQVTHVIPFFTKTELDQRLNEFEQNHDVNTFMYETPFTKSGAARGSVEEQWKRKTVIETTYSFPYVLKRIPVKSREIIELSPIEVAIDEMQSKVSELEEIIMPPADVKKLQLRLQGSVAVTVNAGPLAYAHAFLDAKVINNFSLDRVGDLKDVFRDFIGVCHKALCVNERMISADQKEYHHVLKENYEKLCQALSELLDDESFQPLSEDAESINQRNSMALFNAISGASHNSSTA</sequence>
<comment type="similarity">
    <text evidence="2">Belongs to the DOCK family.</text>
</comment>
<dbReference type="OMA" id="SEITHEQ"/>
<dbReference type="PANTHER" id="PTHR23317">
    <property type="entry name" value="DEDICATOR OF CYTOKINESIS DOCK"/>
    <property type="match status" value="1"/>
</dbReference>
<protein>
    <submittedName>
        <fullName evidence="4">GL25927</fullName>
    </submittedName>
</protein>
<dbReference type="InterPro" id="IPR027357">
    <property type="entry name" value="DOCKER_dom"/>
</dbReference>
<dbReference type="FunFam" id="1.20.58.740:FF:000001">
    <property type="entry name" value="dedicator of cytokinesis protein 9 isoform X1"/>
    <property type="match status" value="1"/>
</dbReference>
<accession>B4GJQ9</accession>
<evidence type="ECO:0000256" key="2">
    <source>
        <dbReference type="PROSITE-ProRule" id="PRU00984"/>
    </source>
</evidence>
<evidence type="ECO:0000256" key="1">
    <source>
        <dbReference type="ARBA" id="ARBA00022658"/>
    </source>
</evidence>
<dbReference type="Pfam" id="PF20421">
    <property type="entry name" value="DHR-2_Lobe_C"/>
    <property type="match status" value="1"/>
</dbReference>
<dbReference type="InterPro" id="IPR026791">
    <property type="entry name" value="DOCK"/>
</dbReference>
<dbReference type="AlphaFoldDB" id="B4GJQ9"/>